<dbReference type="Proteomes" id="UP000670475">
    <property type="component" value="Unassembled WGS sequence"/>
</dbReference>
<evidence type="ECO:0000313" key="4">
    <source>
        <dbReference type="EMBL" id="MBP0456193.1"/>
    </source>
</evidence>
<dbReference type="RefSeq" id="WP_209337972.1">
    <property type="nucleotide sequence ID" value="NZ_JAGIQL010000003.1"/>
</dbReference>
<keyword evidence="2" id="KW-0472">Membrane</keyword>
<dbReference type="Pfam" id="PF13828">
    <property type="entry name" value="DUF4190"/>
    <property type="match status" value="1"/>
</dbReference>
<feature type="region of interest" description="Disordered" evidence="1">
    <location>
        <begin position="1"/>
        <end position="106"/>
    </location>
</feature>
<gene>
    <name evidence="4" type="ORF">JFN87_01580</name>
</gene>
<feature type="domain" description="DUF4190" evidence="3">
    <location>
        <begin position="141"/>
        <end position="208"/>
    </location>
</feature>
<dbReference type="EMBL" id="JAGIQL010000003">
    <property type="protein sequence ID" value="MBP0456193.1"/>
    <property type="molecule type" value="Genomic_DNA"/>
</dbReference>
<dbReference type="InterPro" id="IPR025241">
    <property type="entry name" value="DUF4190"/>
</dbReference>
<keyword evidence="2" id="KW-0812">Transmembrane</keyword>
<feature type="compositionally biased region" description="Pro residues" evidence="1">
    <location>
        <begin position="59"/>
        <end position="70"/>
    </location>
</feature>
<keyword evidence="2" id="KW-1133">Transmembrane helix</keyword>
<organism evidence="4 5">
    <name type="scientific">Streptomyces montanisoli</name>
    <dbReference type="NCBI Taxonomy" id="2798581"/>
    <lineage>
        <taxon>Bacteria</taxon>
        <taxon>Bacillati</taxon>
        <taxon>Actinomycetota</taxon>
        <taxon>Actinomycetes</taxon>
        <taxon>Kitasatosporales</taxon>
        <taxon>Streptomycetaceae</taxon>
        <taxon>Streptomyces</taxon>
    </lineage>
</organism>
<accession>A0A940M882</accession>
<evidence type="ECO:0000313" key="5">
    <source>
        <dbReference type="Proteomes" id="UP000670475"/>
    </source>
</evidence>
<comment type="caution">
    <text evidence="4">The sequence shown here is derived from an EMBL/GenBank/DDBJ whole genome shotgun (WGS) entry which is preliminary data.</text>
</comment>
<keyword evidence="5" id="KW-1185">Reference proteome</keyword>
<protein>
    <submittedName>
        <fullName evidence="4">DUF4190 domain-containing protein</fullName>
    </submittedName>
</protein>
<feature type="compositionally biased region" description="Low complexity" evidence="1">
    <location>
        <begin position="71"/>
        <end position="106"/>
    </location>
</feature>
<evidence type="ECO:0000256" key="2">
    <source>
        <dbReference type="SAM" id="Phobius"/>
    </source>
</evidence>
<name>A0A940M882_9ACTN</name>
<proteinExistence type="predicted"/>
<reference evidence="4" key="1">
    <citation type="submission" date="2021-03" db="EMBL/GenBank/DDBJ databases">
        <title>Whole genome sequence of Streptomyces bomunensis MMS17-BM035.</title>
        <authorList>
            <person name="Lee J.H."/>
        </authorList>
    </citation>
    <scope>NUCLEOTIDE SEQUENCE</scope>
    <source>
        <strain evidence="4">MMS17-BM035</strain>
    </source>
</reference>
<feature type="transmembrane region" description="Helical" evidence="2">
    <location>
        <begin position="196"/>
        <end position="221"/>
    </location>
</feature>
<feature type="transmembrane region" description="Helical" evidence="2">
    <location>
        <begin position="144"/>
        <end position="175"/>
    </location>
</feature>
<sequence length="247" mass="24540">MPDQNGPQAGGEQPRDPWAPPERRPSLDKPGGPAGPPSGGSVHEQPTMAAPAPDGGGPAVPPPPPAPGPYGYPNTAPGSAPQGTGPAPGPAYGSQQPSAYGYPQYPGGSGSYPAGPGPYSGGPAPYPGSHWGVQPMPSNGMGTAAMVLGIISVVGFCMYGVVGLIAGILAIIFGIKGRRKADNGQATNRGAATAGLILGWIGAVIGLLVIAFIVVAIVLGVRDSHDNTPLQDGDPFATSLVVDHPAR</sequence>
<evidence type="ECO:0000256" key="1">
    <source>
        <dbReference type="SAM" id="MobiDB-lite"/>
    </source>
</evidence>
<evidence type="ECO:0000259" key="3">
    <source>
        <dbReference type="Pfam" id="PF13828"/>
    </source>
</evidence>
<dbReference type="AlphaFoldDB" id="A0A940M882"/>